<proteinExistence type="predicted"/>
<name>A0A9Q3UGT2_VIBPH</name>
<evidence type="ECO:0000313" key="3">
    <source>
        <dbReference type="Proteomes" id="UP000726777"/>
    </source>
</evidence>
<comment type="caution">
    <text evidence="2">The sequence shown here is derived from an EMBL/GenBank/DDBJ whole genome shotgun (WGS) entry which is preliminary data.</text>
</comment>
<evidence type="ECO:0000256" key="1">
    <source>
        <dbReference type="SAM" id="MobiDB-lite"/>
    </source>
</evidence>
<organism evidence="2 3">
    <name type="scientific">Vibrio parahaemolyticus</name>
    <dbReference type="NCBI Taxonomy" id="670"/>
    <lineage>
        <taxon>Bacteria</taxon>
        <taxon>Pseudomonadati</taxon>
        <taxon>Pseudomonadota</taxon>
        <taxon>Gammaproteobacteria</taxon>
        <taxon>Vibrionales</taxon>
        <taxon>Vibrionaceae</taxon>
        <taxon>Vibrio</taxon>
    </lineage>
</organism>
<dbReference type="Proteomes" id="UP000726777">
    <property type="component" value="Unassembled WGS sequence"/>
</dbReference>
<accession>A0A9Q3UGT2</accession>
<dbReference type="RefSeq" id="WP_228085931.1">
    <property type="nucleotide sequence ID" value="NZ_JACVHL010000029.1"/>
</dbReference>
<dbReference type="EMBL" id="JACVHL010000029">
    <property type="protein sequence ID" value="MCC3807647.1"/>
    <property type="molecule type" value="Genomic_DNA"/>
</dbReference>
<evidence type="ECO:0008006" key="4">
    <source>
        <dbReference type="Google" id="ProtNLM"/>
    </source>
</evidence>
<evidence type="ECO:0000313" key="2">
    <source>
        <dbReference type="EMBL" id="MCC3807647.1"/>
    </source>
</evidence>
<gene>
    <name evidence="2" type="ORF">IB292_21745</name>
</gene>
<protein>
    <recommendedName>
        <fullName evidence="4">Type IV pilus biogenesis protein PilP</fullName>
    </recommendedName>
</protein>
<sequence length="232" mass="25636">MKFDFAKNLRFIIMGSLSVLMLGWLAFDFLSGASKHPMPNAFDVSQHAEENVDVTAKFLSDTVQDITKSKPVLQPTPSKEDAHPETKSGNTRMFELSDRADEVLTELETTYLSEIKQARIKAQIKEYESQQALDNYIAPPAPVKAPTAPLTHALISQVKVKSIVQSPTRITAWIEAEEGGARPVQRGAWVGSAKVADITKDSVRFVTESGKSITKYVDTPMPTVEAQDDTKR</sequence>
<reference evidence="2" key="1">
    <citation type="submission" date="2020-09" db="EMBL/GenBank/DDBJ databases">
        <title>Genome sequence of Vibrio parahaemolyticus isolates.</title>
        <authorList>
            <person name="Hammerl J.A."/>
            <person name="Strauch E."/>
        </authorList>
    </citation>
    <scope>NUCLEOTIDE SEQUENCE</scope>
    <source>
        <strain evidence="2">17-VB00146</strain>
    </source>
</reference>
<feature type="region of interest" description="Disordered" evidence="1">
    <location>
        <begin position="69"/>
        <end position="90"/>
    </location>
</feature>
<dbReference type="AlphaFoldDB" id="A0A9Q3UGT2"/>